<accession>A0A0C9UYK4</accession>
<dbReference type="HOGENOM" id="CLU_2819713_0_0_1"/>
<gene>
    <name evidence="1" type="ORF">M422DRAFT_187138</name>
</gene>
<reference evidence="1 2" key="1">
    <citation type="submission" date="2014-06" db="EMBL/GenBank/DDBJ databases">
        <title>Evolutionary Origins and Diversification of the Mycorrhizal Mutualists.</title>
        <authorList>
            <consortium name="DOE Joint Genome Institute"/>
            <consortium name="Mycorrhizal Genomics Consortium"/>
            <person name="Kohler A."/>
            <person name="Kuo A."/>
            <person name="Nagy L.G."/>
            <person name="Floudas D."/>
            <person name="Copeland A."/>
            <person name="Barry K.W."/>
            <person name="Cichocki N."/>
            <person name="Veneault-Fourrey C."/>
            <person name="LaButti K."/>
            <person name="Lindquist E.A."/>
            <person name="Lipzen A."/>
            <person name="Lundell T."/>
            <person name="Morin E."/>
            <person name="Murat C."/>
            <person name="Riley R."/>
            <person name="Ohm R."/>
            <person name="Sun H."/>
            <person name="Tunlid A."/>
            <person name="Henrissat B."/>
            <person name="Grigoriev I.V."/>
            <person name="Hibbett D.S."/>
            <person name="Martin F."/>
        </authorList>
    </citation>
    <scope>NUCLEOTIDE SEQUENCE [LARGE SCALE GENOMIC DNA]</scope>
    <source>
        <strain evidence="1 2">SS14</strain>
    </source>
</reference>
<sequence>PSSSALCANIGPNVTSPIHLIPLTLVSYWSSIMTRPLLSISTPMFSRFNPLVYGRRPMATRRISASI</sequence>
<organism evidence="1 2">
    <name type="scientific">Sphaerobolus stellatus (strain SS14)</name>
    <dbReference type="NCBI Taxonomy" id="990650"/>
    <lineage>
        <taxon>Eukaryota</taxon>
        <taxon>Fungi</taxon>
        <taxon>Dikarya</taxon>
        <taxon>Basidiomycota</taxon>
        <taxon>Agaricomycotina</taxon>
        <taxon>Agaricomycetes</taxon>
        <taxon>Phallomycetidae</taxon>
        <taxon>Geastrales</taxon>
        <taxon>Sphaerobolaceae</taxon>
        <taxon>Sphaerobolus</taxon>
    </lineage>
</organism>
<feature type="non-terminal residue" evidence="1">
    <location>
        <position position="1"/>
    </location>
</feature>
<protein>
    <submittedName>
        <fullName evidence="1">Uncharacterized protein</fullName>
    </submittedName>
</protein>
<keyword evidence="2" id="KW-1185">Reference proteome</keyword>
<evidence type="ECO:0000313" key="2">
    <source>
        <dbReference type="Proteomes" id="UP000054279"/>
    </source>
</evidence>
<dbReference type="AlphaFoldDB" id="A0A0C9UYK4"/>
<dbReference type="OrthoDB" id="5594094at2759"/>
<name>A0A0C9UYK4_SPHS4</name>
<proteinExistence type="predicted"/>
<dbReference type="EMBL" id="KN837261">
    <property type="protein sequence ID" value="KIJ30476.1"/>
    <property type="molecule type" value="Genomic_DNA"/>
</dbReference>
<dbReference type="Proteomes" id="UP000054279">
    <property type="component" value="Unassembled WGS sequence"/>
</dbReference>
<evidence type="ECO:0000313" key="1">
    <source>
        <dbReference type="EMBL" id="KIJ30476.1"/>
    </source>
</evidence>